<evidence type="ECO:0000256" key="6">
    <source>
        <dbReference type="ARBA" id="ARBA00023077"/>
    </source>
</evidence>
<keyword evidence="7 10" id="KW-0472">Membrane</keyword>
<evidence type="ECO:0000256" key="1">
    <source>
        <dbReference type="ARBA" id="ARBA00004571"/>
    </source>
</evidence>
<evidence type="ECO:0000259" key="12">
    <source>
        <dbReference type="Pfam" id="PF00593"/>
    </source>
</evidence>
<dbReference type="RefSeq" id="WP_170863698.1">
    <property type="nucleotide sequence ID" value="NZ_FRAA01000001.1"/>
</dbReference>
<feature type="domain" description="TonB-dependent receptor-like beta-barrel" evidence="12">
    <location>
        <begin position="323"/>
        <end position="783"/>
    </location>
</feature>
<protein>
    <submittedName>
        <fullName evidence="14">Outer membrane receptor proteins, mostly Fe transport</fullName>
    </submittedName>
</protein>
<proteinExistence type="inferred from homology"/>
<dbReference type="InterPro" id="IPR036942">
    <property type="entry name" value="Beta-barrel_TonB_sf"/>
</dbReference>
<dbReference type="Pfam" id="PF13715">
    <property type="entry name" value="CarbopepD_reg_2"/>
    <property type="match status" value="1"/>
</dbReference>
<feature type="chain" id="PRO_5012725849" evidence="11">
    <location>
        <begin position="22"/>
        <end position="839"/>
    </location>
</feature>
<keyword evidence="4" id="KW-0812">Transmembrane</keyword>
<keyword evidence="2" id="KW-0813">Transport</keyword>
<reference evidence="15" key="1">
    <citation type="submission" date="2016-11" db="EMBL/GenBank/DDBJ databases">
        <authorList>
            <person name="Varghese N."/>
            <person name="Submissions S."/>
        </authorList>
    </citation>
    <scope>NUCLEOTIDE SEQUENCE [LARGE SCALE GENOMIC DNA]</scope>
    <source>
        <strain evidence="15">DSM 26134</strain>
    </source>
</reference>
<comment type="similarity">
    <text evidence="10">Belongs to the TonB-dependent receptor family.</text>
</comment>
<dbReference type="GO" id="GO:0015344">
    <property type="term" value="F:siderophore uptake transmembrane transporter activity"/>
    <property type="evidence" value="ECO:0007669"/>
    <property type="project" value="TreeGrafter"/>
</dbReference>
<evidence type="ECO:0000256" key="8">
    <source>
        <dbReference type="ARBA" id="ARBA00023170"/>
    </source>
</evidence>
<dbReference type="InterPro" id="IPR008969">
    <property type="entry name" value="CarboxyPept-like_regulatory"/>
</dbReference>
<keyword evidence="3" id="KW-1134">Transmembrane beta strand</keyword>
<evidence type="ECO:0000256" key="3">
    <source>
        <dbReference type="ARBA" id="ARBA00022452"/>
    </source>
</evidence>
<dbReference type="Proteomes" id="UP000184474">
    <property type="component" value="Unassembled WGS sequence"/>
</dbReference>
<evidence type="ECO:0000256" key="5">
    <source>
        <dbReference type="ARBA" id="ARBA00022729"/>
    </source>
</evidence>
<dbReference type="GO" id="GO:0009279">
    <property type="term" value="C:cell outer membrane"/>
    <property type="evidence" value="ECO:0007669"/>
    <property type="project" value="UniProtKB-SubCell"/>
</dbReference>
<dbReference type="Pfam" id="PF07715">
    <property type="entry name" value="Plug"/>
    <property type="match status" value="1"/>
</dbReference>
<dbReference type="Gene3D" id="2.40.170.20">
    <property type="entry name" value="TonB-dependent receptor, beta-barrel domain"/>
    <property type="match status" value="1"/>
</dbReference>
<dbReference type="SUPFAM" id="SSF56935">
    <property type="entry name" value="Porins"/>
    <property type="match status" value="1"/>
</dbReference>
<keyword evidence="5 11" id="KW-0732">Signal</keyword>
<feature type="signal peptide" evidence="11">
    <location>
        <begin position="1"/>
        <end position="21"/>
    </location>
</feature>
<dbReference type="Gene3D" id="2.170.130.10">
    <property type="entry name" value="TonB-dependent receptor, plug domain"/>
    <property type="match status" value="1"/>
</dbReference>
<feature type="domain" description="TonB-dependent receptor plug" evidence="13">
    <location>
        <begin position="146"/>
        <end position="222"/>
    </location>
</feature>
<sequence length="839" mass="95462">MNLKTTLSLILFSCLSTFAHAQKKHSVHIVENDAYQTPLYGATLYLKELEKGGVSNISGHISTKDIPDGSYHCRVSFLGYVTLEQEIAFPLGEDLTLVMTPDTQELQDVIVEESAITSVQMQQAKLSTINISEMNLINVPRMLGEPDLIRMIQNLPGVKTETDFTGGFFVRGGRNDQNLILLDGVPVYNPWHLFGLFSAFNTEAIDRVELTKGIFPAQYGSRLSSVLDIELQKGDTRNGAGYLTISPISASFSYGKPINQKTSVLVSGRRTYLDPIFWISDPILSTPTDQYKNRYNFFDFNLKVVHKFTPETRIETGVFYGNDQLVANNYYTPDDDPYSQSQLPDGATTSSDNNIKYGWRNVTGSVKLVKENEHIKSTSHFFTSWYLADNQYYYNDENFIYRTESNQIVTRELFDQHFTQDFTDYGTQQDLTFFLSDQLSISTGAQWLYHSFTESKINKEQQYGFNGNQSDYKDGNPTIELILNNISGDTAVTNSHEISTYLSATYAIGKLSIYPGLRYQYFSDGHYSHLLPRLNINYQLTQSLMFSAGYGHFSQYLQSLSLDFMRIPADRWFWSNDNRPPALGKTFTVGVGYQIPKVGLFSIEGYYKTQTGLLNFSIEQQSKALDTNGLIPEFTRETISGTGEAYGVEFMLNKTKGDITGWLGYTLSWAYNTFEEINHGNPFPSRVDKRHDIQAFVNWDFAKNWSLGALFNYKTGQPLTFSTQNYLNNPDPLGIGDQAGDIQVTTSYNNFRLPAYHRLDLNLTWKNRRFFKHRTEVSLNIINAYNQFNVLTIMPSTSLEALPNGKFRAFPKNKYISQMPIMPVISLRIGLGKDQKWKD</sequence>
<keyword evidence="6 10" id="KW-0798">TonB box</keyword>
<evidence type="ECO:0000256" key="4">
    <source>
        <dbReference type="ARBA" id="ARBA00022692"/>
    </source>
</evidence>
<dbReference type="GO" id="GO:0044718">
    <property type="term" value="P:siderophore transmembrane transport"/>
    <property type="evidence" value="ECO:0007669"/>
    <property type="project" value="TreeGrafter"/>
</dbReference>
<keyword evidence="9" id="KW-0998">Cell outer membrane</keyword>
<dbReference type="InterPro" id="IPR000531">
    <property type="entry name" value="Beta-barrel_TonB"/>
</dbReference>
<keyword evidence="15" id="KW-1185">Reference proteome</keyword>
<evidence type="ECO:0000313" key="15">
    <source>
        <dbReference type="Proteomes" id="UP000184474"/>
    </source>
</evidence>
<evidence type="ECO:0000256" key="11">
    <source>
        <dbReference type="SAM" id="SignalP"/>
    </source>
</evidence>
<dbReference type="InterPro" id="IPR039426">
    <property type="entry name" value="TonB-dep_rcpt-like"/>
</dbReference>
<evidence type="ECO:0000313" key="14">
    <source>
        <dbReference type="EMBL" id="SHJ44992.1"/>
    </source>
</evidence>
<evidence type="ECO:0000256" key="10">
    <source>
        <dbReference type="RuleBase" id="RU003357"/>
    </source>
</evidence>
<evidence type="ECO:0000259" key="13">
    <source>
        <dbReference type="Pfam" id="PF07715"/>
    </source>
</evidence>
<dbReference type="PANTHER" id="PTHR30069">
    <property type="entry name" value="TONB-DEPENDENT OUTER MEMBRANE RECEPTOR"/>
    <property type="match status" value="1"/>
</dbReference>
<comment type="subcellular location">
    <subcellularLocation>
        <location evidence="1">Cell outer membrane</location>
        <topology evidence="1">Multi-pass membrane protein</topology>
    </subcellularLocation>
</comment>
<gene>
    <name evidence="14" type="ORF">SAMN04488028_101158</name>
</gene>
<dbReference type="EMBL" id="FRAA01000001">
    <property type="protein sequence ID" value="SHJ44992.1"/>
    <property type="molecule type" value="Genomic_DNA"/>
</dbReference>
<dbReference type="InterPro" id="IPR037066">
    <property type="entry name" value="Plug_dom_sf"/>
</dbReference>
<dbReference type="InterPro" id="IPR012910">
    <property type="entry name" value="Plug_dom"/>
</dbReference>
<organism evidence="14 15">
    <name type="scientific">Reichenbachiella agariperforans</name>
    <dbReference type="NCBI Taxonomy" id="156994"/>
    <lineage>
        <taxon>Bacteria</taxon>
        <taxon>Pseudomonadati</taxon>
        <taxon>Bacteroidota</taxon>
        <taxon>Cytophagia</taxon>
        <taxon>Cytophagales</taxon>
        <taxon>Reichenbachiellaceae</taxon>
        <taxon>Reichenbachiella</taxon>
    </lineage>
</organism>
<keyword evidence="8 14" id="KW-0675">Receptor</keyword>
<name>A0A1M6JEI5_REIAG</name>
<dbReference type="PANTHER" id="PTHR30069:SF29">
    <property type="entry name" value="HEMOGLOBIN AND HEMOGLOBIN-HAPTOGLOBIN-BINDING PROTEIN 1-RELATED"/>
    <property type="match status" value="1"/>
</dbReference>
<evidence type="ECO:0000256" key="9">
    <source>
        <dbReference type="ARBA" id="ARBA00023237"/>
    </source>
</evidence>
<evidence type="ECO:0000256" key="7">
    <source>
        <dbReference type="ARBA" id="ARBA00023136"/>
    </source>
</evidence>
<accession>A0A1M6JEI5</accession>
<dbReference type="Pfam" id="PF00593">
    <property type="entry name" value="TonB_dep_Rec_b-barrel"/>
    <property type="match status" value="1"/>
</dbReference>
<dbReference type="STRING" id="156994.SAMN04488028_101158"/>
<evidence type="ECO:0000256" key="2">
    <source>
        <dbReference type="ARBA" id="ARBA00022448"/>
    </source>
</evidence>
<dbReference type="SUPFAM" id="SSF49464">
    <property type="entry name" value="Carboxypeptidase regulatory domain-like"/>
    <property type="match status" value="1"/>
</dbReference>
<dbReference type="AlphaFoldDB" id="A0A1M6JEI5"/>